<evidence type="ECO:0000256" key="5">
    <source>
        <dbReference type="ARBA" id="ARBA00022691"/>
    </source>
</evidence>
<dbReference type="HAMAP" id="MF_01877">
    <property type="entry name" value="16SrRNA_methyltr_I"/>
    <property type="match status" value="1"/>
</dbReference>
<proteinExistence type="inferred from homology"/>
<dbReference type="EC" id="2.1.1.198" evidence="6"/>
<reference evidence="8 9" key="1">
    <citation type="submission" date="2016-03" db="EMBL/GenBank/DDBJ databases">
        <title>Genome sequence of Mycoplasma gallinarum strain Mgn_IPT.</title>
        <authorList>
            <person name="Yacoub E."/>
            <person name="Sirand-Pugnet P."/>
            <person name="Barre A."/>
            <person name="Maurier F."/>
            <person name="Blanchard A."/>
            <person name="Ben Abdelmoumen B.M."/>
        </authorList>
    </citation>
    <scope>NUCLEOTIDE SEQUENCE [LARGE SCALE GENOMIC DNA]</scope>
    <source>
        <strain evidence="8 9">Mgn_IPT</strain>
    </source>
</reference>
<accession>A0A162QHS5</accession>
<evidence type="ECO:0000313" key="9">
    <source>
        <dbReference type="Proteomes" id="UP000076983"/>
    </source>
</evidence>
<keyword evidence="9" id="KW-1185">Reference proteome</keyword>
<evidence type="ECO:0000256" key="2">
    <source>
        <dbReference type="ARBA" id="ARBA00022552"/>
    </source>
</evidence>
<keyword evidence="2 6" id="KW-0698">rRNA processing</keyword>
<dbReference type="GO" id="GO:0005737">
    <property type="term" value="C:cytoplasm"/>
    <property type="evidence" value="ECO:0007669"/>
    <property type="project" value="UniProtKB-SubCell"/>
</dbReference>
<name>A0A162QHS5_9BACT</name>
<dbReference type="PANTHER" id="PTHR46111:SF1">
    <property type="entry name" value="RIBOSOMAL RNA SMALL SUBUNIT METHYLTRANSFERASE I"/>
    <property type="match status" value="1"/>
</dbReference>
<comment type="caution">
    <text evidence="8">The sequence shown here is derived from an EMBL/GenBank/DDBJ whole genome shotgun (WGS) entry which is preliminary data.</text>
</comment>
<dbReference type="PROSITE" id="PS01296">
    <property type="entry name" value="RSMI"/>
    <property type="match status" value="1"/>
</dbReference>
<dbReference type="Proteomes" id="UP000076983">
    <property type="component" value="Unassembled WGS sequence"/>
</dbReference>
<dbReference type="InterPro" id="IPR014776">
    <property type="entry name" value="4pyrrole_Mease_sub2"/>
</dbReference>
<dbReference type="RefSeq" id="WP_063626328.1">
    <property type="nucleotide sequence ID" value="NZ_LVLH01000048.1"/>
</dbReference>
<evidence type="ECO:0000256" key="1">
    <source>
        <dbReference type="ARBA" id="ARBA00022490"/>
    </source>
</evidence>
<dbReference type="PANTHER" id="PTHR46111">
    <property type="entry name" value="RIBOSOMAL RNA SMALL SUBUNIT METHYLTRANSFERASE I"/>
    <property type="match status" value="1"/>
</dbReference>
<dbReference type="Pfam" id="PF00590">
    <property type="entry name" value="TP_methylase"/>
    <property type="match status" value="1"/>
</dbReference>
<comment type="similarity">
    <text evidence="6">Belongs to the methyltransferase superfamily. RsmI family.</text>
</comment>
<dbReference type="GO" id="GO:0070677">
    <property type="term" value="F:rRNA (cytosine-2'-O-)-methyltransferase activity"/>
    <property type="evidence" value="ECO:0007669"/>
    <property type="project" value="UniProtKB-UniRule"/>
</dbReference>
<feature type="domain" description="Tetrapyrrole methylase" evidence="7">
    <location>
        <begin position="3"/>
        <end position="202"/>
    </location>
</feature>
<dbReference type="AlphaFoldDB" id="A0A162QHS5"/>
<protein>
    <recommendedName>
        <fullName evidence="6">Ribosomal RNA small subunit methyltransferase I</fullName>
        <ecNumber evidence="6">2.1.1.198</ecNumber>
    </recommendedName>
    <alternativeName>
        <fullName evidence="6">16S rRNA 2'-O-ribose C1402 methyltransferase</fullName>
    </alternativeName>
    <alternativeName>
        <fullName evidence="6">rRNA (cytidine-2'-O-)-methyltransferase RsmI</fullName>
    </alternativeName>
</protein>
<dbReference type="PIRSF" id="PIRSF005917">
    <property type="entry name" value="MTase_YraL"/>
    <property type="match status" value="1"/>
</dbReference>
<dbReference type="OrthoDB" id="9809084at2"/>
<dbReference type="EMBL" id="LVLH01000048">
    <property type="protein sequence ID" value="OAB48680.1"/>
    <property type="molecule type" value="Genomic_DNA"/>
</dbReference>
<dbReference type="NCBIfam" id="TIGR00096">
    <property type="entry name" value="16S rRNA (cytidine(1402)-2'-O)-methyltransferase"/>
    <property type="match status" value="1"/>
</dbReference>
<dbReference type="Gene3D" id="3.30.950.10">
    <property type="entry name" value="Methyltransferase, Cobalt-precorrin-4 Transmethylase, Domain 2"/>
    <property type="match status" value="1"/>
</dbReference>
<dbReference type="CDD" id="cd11648">
    <property type="entry name" value="RsmI"/>
    <property type="match status" value="1"/>
</dbReference>
<sequence>MAKISIIGTPIGNLKDITLRAIETLKNVDLLACEDTRVTAKLLNHLEINKKMVSLNKFNETKISHQLIDEIISKDLNLGLVSDAGMPLISDPGFTLIKLAKEKNIQIELIPGVNAAISAFVLSALSNQFVFMGFPKEKNNQRLEQIKSLTSNFAYIFYVAPHKLLNLIDDFETVYGEEIQIFLVKELTKLYEKSFEGTPQEIKAMLEQNSLKGEFTLVAKIKEQKRIKINKYPKEKAD</sequence>
<evidence type="ECO:0000256" key="6">
    <source>
        <dbReference type="HAMAP-Rule" id="MF_01877"/>
    </source>
</evidence>
<dbReference type="FunFam" id="3.40.1010.10:FF:000007">
    <property type="entry name" value="Ribosomal RNA small subunit methyltransferase I"/>
    <property type="match status" value="1"/>
</dbReference>
<dbReference type="SUPFAM" id="SSF53790">
    <property type="entry name" value="Tetrapyrrole methylase"/>
    <property type="match status" value="1"/>
</dbReference>
<dbReference type="PATRIC" id="fig|29557.3.peg.574"/>
<dbReference type="InterPro" id="IPR018063">
    <property type="entry name" value="SAM_MeTrfase_RsmI_CS"/>
</dbReference>
<keyword evidence="4 6" id="KW-0808">Transferase</keyword>
<dbReference type="InterPro" id="IPR035996">
    <property type="entry name" value="4pyrrol_Methylase_sf"/>
</dbReference>
<gene>
    <name evidence="6" type="primary">rsmI</name>
    <name evidence="8" type="ORF">MGALLINA_05670</name>
</gene>
<evidence type="ECO:0000256" key="3">
    <source>
        <dbReference type="ARBA" id="ARBA00022603"/>
    </source>
</evidence>
<organism evidence="8 9">
    <name type="scientific">Mycoplasmopsis gallinarum</name>
    <dbReference type="NCBI Taxonomy" id="29557"/>
    <lineage>
        <taxon>Bacteria</taxon>
        <taxon>Bacillati</taxon>
        <taxon>Mycoplasmatota</taxon>
        <taxon>Mycoplasmoidales</taxon>
        <taxon>Metamycoplasmataceae</taxon>
        <taxon>Mycoplasmopsis</taxon>
    </lineage>
</organism>
<evidence type="ECO:0000256" key="4">
    <source>
        <dbReference type="ARBA" id="ARBA00022679"/>
    </source>
</evidence>
<evidence type="ECO:0000313" key="8">
    <source>
        <dbReference type="EMBL" id="OAB48680.1"/>
    </source>
</evidence>
<keyword evidence="3 6" id="KW-0489">Methyltransferase</keyword>
<comment type="catalytic activity">
    <reaction evidence="6">
        <text>cytidine(1402) in 16S rRNA + S-adenosyl-L-methionine = 2'-O-methylcytidine(1402) in 16S rRNA + S-adenosyl-L-homocysteine + H(+)</text>
        <dbReference type="Rhea" id="RHEA:42924"/>
        <dbReference type="Rhea" id="RHEA-COMP:10285"/>
        <dbReference type="Rhea" id="RHEA-COMP:10286"/>
        <dbReference type="ChEBI" id="CHEBI:15378"/>
        <dbReference type="ChEBI" id="CHEBI:57856"/>
        <dbReference type="ChEBI" id="CHEBI:59789"/>
        <dbReference type="ChEBI" id="CHEBI:74495"/>
        <dbReference type="ChEBI" id="CHEBI:82748"/>
        <dbReference type="EC" id="2.1.1.198"/>
    </reaction>
</comment>
<dbReference type="InterPro" id="IPR008189">
    <property type="entry name" value="rRNA_ssu_MeTfrase_I"/>
</dbReference>
<keyword evidence="5 6" id="KW-0949">S-adenosyl-L-methionine</keyword>
<dbReference type="InterPro" id="IPR014777">
    <property type="entry name" value="4pyrrole_Mease_sub1"/>
</dbReference>
<keyword evidence="1 6" id="KW-0963">Cytoplasm</keyword>
<evidence type="ECO:0000259" key="7">
    <source>
        <dbReference type="Pfam" id="PF00590"/>
    </source>
</evidence>
<comment type="subcellular location">
    <subcellularLocation>
        <location evidence="6">Cytoplasm</location>
    </subcellularLocation>
</comment>
<dbReference type="STRING" id="29557.MGALLINA_05670"/>
<dbReference type="InterPro" id="IPR000878">
    <property type="entry name" value="4pyrrol_Mease"/>
</dbReference>
<comment type="function">
    <text evidence="6">Catalyzes the 2'-O-methylation of the ribose of cytidine 1402 (C1402) in 16S rRNA.</text>
</comment>
<dbReference type="Gene3D" id="3.40.1010.10">
    <property type="entry name" value="Cobalt-precorrin-4 Transmethylase, Domain 1"/>
    <property type="match status" value="1"/>
</dbReference>